<dbReference type="InterPro" id="IPR058099">
    <property type="entry name" value="T3SS_XAC0095_dom"/>
</dbReference>
<organism evidence="1 2">
    <name type="scientific">Dyella mobilis</name>
    <dbReference type="NCBI Taxonomy" id="1849582"/>
    <lineage>
        <taxon>Bacteria</taxon>
        <taxon>Pseudomonadati</taxon>
        <taxon>Pseudomonadota</taxon>
        <taxon>Gammaproteobacteria</taxon>
        <taxon>Lysobacterales</taxon>
        <taxon>Rhodanobacteraceae</taxon>
        <taxon>Dyella</taxon>
    </lineage>
</organism>
<dbReference type="NCBIfam" id="NF047335">
    <property type="entry name" value="T3SS_XAC0095"/>
    <property type="match status" value="1"/>
</dbReference>
<dbReference type="EMBL" id="JADIKF010000039">
    <property type="protein sequence ID" value="MBM7130781.1"/>
    <property type="molecule type" value="Genomic_DNA"/>
</dbReference>
<evidence type="ECO:0000313" key="2">
    <source>
        <dbReference type="Proteomes" id="UP001430193"/>
    </source>
</evidence>
<evidence type="ECO:0000313" key="1">
    <source>
        <dbReference type="EMBL" id="MBM7130781.1"/>
    </source>
</evidence>
<dbReference type="RefSeq" id="WP_204632334.1">
    <property type="nucleotide sequence ID" value="NZ_BSOC01000002.1"/>
</dbReference>
<proteinExistence type="predicted"/>
<sequence length="81" mass="9352">MKKKEKAALASPGYLLPESLHQQLTLLRDQLLLTMDFVYAVTQEEEDELLQIRRSMLGRLFESYGLQVDQVLAGLQRAKHH</sequence>
<gene>
    <name evidence="1" type="ORF">ISS99_14680</name>
</gene>
<protein>
    <submittedName>
        <fullName evidence="1">Uncharacterized protein</fullName>
    </submittedName>
</protein>
<reference evidence="1" key="1">
    <citation type="submission" date="2020-10" db="EMBL/GenBank/DDBJ databases">
        <title>Phylogeny of dyella-like bacteria.</title>
        <authorList>
            <person name="Fu J."/>
        </authorList>
    </citation>
    <scope>NUCLEOTIDE SEQUENCE</scope>
    <source>
        <strain evidence="1">DHON07</strain>
    </source>
</reference>
<keyword evidence="2" id="KW-1185">Reference proteome</keyword>
<dbReference type="Proteomes" id="UP001430193">
    <property type="component" value="Unassembled WGS sequence"/>
</dbReference>
<accession>A0ABS2KI03</accession>
<comment type="caution">
    <text evidence="1">The sequence shown here is derived from an EMBL/GenBank/DDBJ whole genome shotgun (WGS) entry which is preliminary data.</text>
</comment>
<name>A0ABS2KI03_9GAMM</name>